<dbReference type="PANTHER" id="PTHR31851">
    <property type="entry name" value="FE(2+)/MN(2+) TRANSPORTER PCL1"/>
    <property type="match status" value="1"/>
</dbReference>
<comment type="caution">
    <text evidence="6">The sequence shown here is derived from an EMBL/GenBank/DDBJ whole genome shotgun (WGS) entry which is preliminary data.</text>
</comment>
<comment type="subcellular location">
    <subcellularLocation>
        <location evidence="1">Endomembrane system</location>
        <topology evidence="1">Multi-pass membrane protein</topology>
    </subcellularLocation>
</comment>
<dbReference type="Pfam" id="PF01988">
    <property type="entry name" value="VIT1"/>
    <property type="match status" value="1"/>
</dbReference>
<dbReference type="GO" id="GO:0005384">
    <property type="term" value="F:manganese ion transmembrane transporter activity"/>
    <property type="evidence" value="ECO:0007669"/>
    <property type="project" value="InterPro"/>
</dbReference>
<dbReference type="EMBL" id="AVCK01000025">
    <property type="protein sequence ID" value="KFN45669.1"/>
    <property type="molecule type" value="Genomic_DNA"/>
</dbReference>
<proteinExistence type="predicted"/>
<evidence type="ECO:0000256" key="3">
    <source>
        <dbReference type="ARBA" id="ARBA00022989"/>
    </source>
</evidence>
<dbReference type="InterPro" id="IPR008217">
    <property type="entry name" value="Ccc1_fam"/>
</dbReference>
<evidence type="ECO:0000313" key="7">
    <source>
        <dbReference type="Proteomes" id="UP000029393"/>
    </source>
</evidence>
<evidence type="ECO:0008006" key="8">
    <source>
        <dbReference type="Google" id="ProtNLM"/>
    </source>
</evidence>
<feature type="transmembrane region" description="Helical" evidence="5">
    <location>
        <begin position="321"/>
        <end position="341"/>
    </location>
</feature>
<evidence type="ECO:0000313" key="6">
    <source>
        <dbReference type="EMBL" id="KFN45669.1"/>
    </source>
</evidence>
<dbReference type="STRING" id="1384056.N787_12415"/>
<evidence type="ECO:0000256" key="4">
    <source>
        <dbReference type="ARBA" id="ARBA00023136"/>
    </source>
</evidence>
<dbReference type="eggNOG" id="COG1814">
    <property type="taxonomic scope" value="Bacteria"/>
</dbReference>
<accession>A0A091B471</accession>
<dbReference type="Proteomes" id="UP000029393">
    <property type="component" value="Unassembled WGS sequence"/>
</dbReference>
<dbReference type="AlphaFoldDB" id="A0A091B471"/>
<dbReference type="RefSeq" id="WP_034213014.1">
    <property type="nucleotide sequence ID" value="NZ_AVCK01000025.1"/>
</dbReference>
<sequence>MDPANSWSEEKQSAWLYRALAEAERDTRIARLFRELADAADRQAITWEQAARAAGQALPVTFQPSARARLVARLARRLGPRRVKPALAALKVRGLSAYTAALSGHLLPTDLAQVGLSHRTVGGGNLRAAIFGVNDGLVSNASLILGVVGAQASTGTVLATGIAGLLAGALSMAAGEYVSVRSQRELFEYQIGLEADELKQYPDAEAEELALIYIARGMDPAQARDFARQLVRNPAQALDVLAREELGLNPDDLGSPVGAAAFSFTAFTVGALVPLVPFFAGSALPQAAYLGTAMAAAGLFGTGAAMSLFSGRSPWLGGLRMLGIGALAGGTVFLIGHLIGVDVG</sequence>
<dbReference type="PATRIC" id="fig|1384056.3.peg.1811"/>
<reference evidence="6 7" key="1">
    <citation type="submission" date="2013-09" db="EMBL/GenBank/DDBJ databases">
        <title>Genome sequencing of Arenimonas metalli.</title>
        <authorList>
            <person name="Chen F."/>
            <person name="Wang G."/>
        </authorList>
    </citation>
    <scope>NUCLEOTIDE SEQUENCE [LARGE SCALE GENOMIC DNA]</scope>
    <source>
        <strain evidence="6 7">CF5-1</strain>
    </source>
</reference>
<keyword evidence="4 5" id="KW-0472">Membrane</keyword>
<feature type="transmembrane region" description="Helical" evidence="5">
    <location>
        <begin position="259"/>
        <end position="280"/>
    </location>
</feature>
<evidence type="ECO:0000256" key="5">
    <source>
        <dbReference type="SAM" id="Phobius"/>
    </source>
</evidence>
<keyword evidence="2 5" id="KW-0812">Transmembrane</keyword>
<protein>
    <recommendedName>
        <fullName evidence="8">Rubrerythrin family protein</fullName>
    </recommendedName>
</protein>
<dbReference type="GO" id="GO:0012505">
    <property type="term" value="C:endomembrane system"/>
    <property type="evidence" value="ECO:0007669"/>
    <property type="project" value="UniProtKB-SubCell"/>
</dbReference>
<dbReference type="GO" id="GO:0030026">
    <property type="term" value="P:intracellular manganese ion homeostasis"/>
    <property type="evidence" value="ECO:0007669"/>
    <property type="project" value="InterPro"/>
</dbReference>
<organism evidence="6 7">
    <name type="scientific">Arenimonas metalli CF5-1</name>
    <dbReference type="NCBI Taxonomy" id="1384056"/>
    <lineage>
        <taxon>Bacteria</taxon>
        <taxon>Pseudomonadati</taxon>
        <taxon>Pseudomonadota</taxon>
        <taxon>Gammaproteobacteria</taxon>
        <taxon>Lysobacterales</taxon>
        <taxon>Lysobacteraceae</taxon>
        <taxon>Arenimonas</taxon>
    </lineage>
</organism>
<feature type="transmembrane region" description="Helical" evidence="5">
    <location>
        <begin position="287"/>
        <end position="309"/>
    </location>
</feature>
<keyword evidence="7" id="KW-1185">Reference proteome</keyword>
<evidence type="ECO:0000256" key="2">
    <source>
        <dbReference type="ARBA" id="ARBA00022692"/>
    </source>
</evidence>
<keyword evidence="3 5" id="KW-1133">Transmembrane helix</keyword>
<gene>
    <name evidence="6" type="ORF">N787_12415</name>
</gene>
<name>A0A091B471_9GAMM</name>
<evidence type="ECO:0000256" key="1">
    <source>
        <dbReference type="ARBA" id="ARBA00004127"/>
    </source>
</evidence>
<dbReference type="OrthoDB" id="9789677at2"/>